<dbReference type="Gene3D" id="2.40.160.20">
    <property type="match status" value="1"/>
</dbReference>
<dbReference type="Pfam" id="PF09411">
    <property type="entry name" value="PagL"/>
    <property type="match status" value="1"/>
</dbReference>
<reference evidence="1 2" key="1">
    <citation type="submission" date="2021-02" db="EMBL/GenBank/DDBJ databases">
        <authorList>
            <person name="Jung H.S."/>
            <person name="Chun B.H."/>
            <person name="Jeon C.O."/>
        </authorList>
    </citation>
    <scope>NUCLEOTIDE SEQUENCE [LARGE SCALE GENOMIC DNA]</scope>
    <source>
        <strain evidence="1 2">LMG 25203</strain>
    </source>
</reference>
<dbReference type="Proteomes" id="UP000759529">
    <property type="component" value="Unassembled WGS sequence"/>
</dbReference>
<dbReference type="RefSeq" id="WP_187657546.1">
    <property type="nucleotide sequence ID" value="NZ_JACSOD020000480.1"/>
</dbReference>
<protein>
    <submittedName>
        <fullName evidence="1">Acyloxyacyl hydrolase</fullName>
    </submittedName>
</protein>
<accession>A0ABS2CWU3</accession>
<keyword evidence="2" id="KW-1185">Reference proteome</keyword>
<name>A0ABS2CWU3_9FLAO</name>
<evidence type="ECO:0000313" key="1">
    <source>
        <dbReference type="EMBL" id="MBM6499429.1"/>
    </source>
</evidence>
<dbReference type="EMBL" id="JACSOD020000480">
    <property type="protein sequence ID" value="MBM6499429.1"/>
    <property type="molecule type" value="Genomic_DNA"/>
</dbReference>
<sequence length="364" mass="41932">MKNYFDVLFAFSFCISFGQNGNFVDKIEVSYLKGNALPHTEDMYHLINGHPNGVMINFLKKTDGSKEWHKAYNYPDLGGYFLYQNFRSSSLGENYSVGALYNFYFLNRNLQFKLGQGIALSTNPYDKVENSKNKAFGSRIIANTNVGLSFDSQNLFKNIGFHAGILFTHYSNGRVKSPNSGINTYLLNIGLNYNLDENFVRKVDTTFEKKNYKSPIRYNFVLRTGINENPIVGSGQFPFYHIGFYADKRINRKSSLQLGTELFLTKSIEEYITYYSVAYPEEGISRNTDYKRVGVFVGHELIINRISLEAQIGYYVYQPFKKDIPIYDRVGMKYYFSDNFFGGFTIKTHLFLAEALEFGIGYRI</sequence>
<organism evidence="1 2">
    <name type="scientific">Flavobacterium macrobrachii</name>
    <dbReference type="NCBI Taxonomy" id="591204"/>
    <lineage>
        <taxon>Bacteria</taxon>
        <taxon>Pseudomonadati</taxon>
        <taxon>Bacteroidota</taxon>
        <taxon>Flavobacteriia</taxon>
        <taxon>Flavobacteriales</taxon>
        <taxon>Flavobacteriaceae</taxon>
        <taxon>Flavobacterium</taxon>
    </lineage>
</organism>
<comment type="caution">
    <text evidence="1">The sequence shown here is derived from an EMBL/GenBank/DDBJ whole genome shotgun (WGS) entry which is preliminary data.</text>
</comment>
<keyword evidence="1" id="KW-0378">Hydrolase</keyword>
<dbReference type="GO" id="GO:0016787">
    <property type="term" value="F:hydrolase activity"/>
    <property type="evidence" value="ECO:0007669"/>
    <property type="project" value="UniProtKB-KW"/>
</dbReference>
<evidence type="ECO:0000313" key="2">
    <source>
        <dbReference type="Proteomes" id="UP000759529"/>
    </source>
</evidence>
<proteinExistence type="predicted"/>
<dbReference type="InterPro" id="IPR018550">
    <property type="entry name" value="Lipid-A_deacylase-rel"/>
</dbReference>
<gene>
    <name evidence="1" type="ORF">H9X54_008985</name>
</gene>